<dbReference type="InterPro" id="IPR035906">
    <property type="entry name" value="MetI-like_sf"/>
</dbReference>
<feature type="transmembrane region" description="Helical" evidence="8">
    <location>
        <begin position="187"/>
        <end position="211"/>
    </location>
</feature>
<accession>A0A101V0P9</accession>
<evidence type="ECO:0000313" key="12">
    <source>
        <dbReference type="Proteomes" id="UP000053260"/>
    </source>
</evidence>
<dbReference type="CDD" id="cd06261">
    <property type="entry name" value="TM_PBP2"/>
    <property type="match status" value="1"/>
</dbReference>
<gene>
    <name evidence="11" type="ORF">AQJ91_15145</name>
</gene>
<evidence type="ECO:0000256" key="4">
    <source>
        <dbReference type="ARBA" id="ARBA00022692"/>
    </source>
</evidence>
<dbReference type="SUPFAM" id="SSF161098">
    <property type="entry name" value="MetI-like"/>
    <property type="match status" value="1"/>
</dbReference>
<dbReference type="PANTHER" id="PTHR30614:SF0">
    <property type="entry name" value="L-CYSTINE TRANSPORT SYSTEM PERMEASE PROTEIN TCYL"/>
    <property type="match status" value="1"/>
</dbReference>
<dbReference type="InterPro" id="IPR010065">
    <property type="entry name" value="AA_ABC_transptr_permease_3TM"/>
</dbReference>
<comment type="subcellular location">
    <subcellularLocation>
        <location evidence="1 8">Cell membrane</location>
        <topology evidence="1 8">Multi-pass membrane protein</topology>
    </subcellularLocation>
</comment>
<dbReference type="GO" id="GO:0006865">
    <property type="term" value="P:amino acid transport"/>
    <property type="evidence" value="ECO:0007669"/>
    <property type="project" value="UniProtKB-KW"/>
</dbReference>
<feature type="transmembrane region" description="Helical" evidence="8">
    <location>
        <begin position="82"/>
        <end position="103"/>
    </location>
</feature>
<dbReference type="EMBL" id="LMXB01000040">
    <property type="protein sequence ID" value="KUO20318.1"/>
    <property type="molecule type" value="Genomic_DNA"/>
</dbReference>
<dbReference type="NCBIfam" id="TIGR03004">
    <property type="entry name" value="ectoine_ehuC"/>
    <property type="match status" value="1"/>
</dbReference>
<reference evidence="11 12" key="1">
    <citation type="submission" date="2015-10" db="EMBL/GenBank/DDBJ databases">
        <title>Draft genome sequence of Streptomyces sp. RV15, isolated from a marine sponge.</title>
        <authorList>
            <person name="Ruckert C."/>
            <person name="Abdelmohsen U.R."/>
            <person name="Winkler A."/>
            <person name="Hentschel U."/>
            <person name="Kalinowski J."/>
            <person name="Kampfer P."/>
            <person name="Glaeser S."/>
        </authorList>
    </citation>
    <scope>NUCLEOTIDE SEQUENCE [LARGE SCALE GENOMIC DNA]</scope>
    <source>
        <strain evidence="11 12">RV15</strain>
    </source>
</reference>
<dbReference type="RefSeq" id="WP_067021223.1">
    <property type="nucleotide sequence ID" value="NZ_KQ949082.1"/>
</dbReference>
<evidence type="ECO:0000256" key="1">
    <source>
        <dbReference type="ARBA" id="ARBA00004651"/>
    </source>
</evidence>
<dbReference type="PANTHER" id="PTHR30614">
    <property type="entry name" value="MEMBRANE COMPONENT OF AMINO ACID ABC TRANSPORTER"/>
    <property type="match status" value="1"/>
</dbReference>
<evidence type="ECO:0000256" key="7">
    <source>
        <dbReference type="ARBA" id="ARBA00023136"/>
    </source>
</evidence>
<proteinExistence type="inferred from homology"/>
<dbReference type="NCBIfam" id="TIGR01726">
    <property type="entry name" value="HEQRo_perm_3TM"/>
    <property type="match status" value="1"/>
</dbReference>
<evidence type="ECO:0000256" key="3">
    <source>
        <dbReference type="ARBA" id="ARBA00022475"/>
    </source>
</evidence>
<organism evidence="11 12">
    <name type="scientific">Streptomyces dysideae</name>
    <dbReference type="NCBI Taxonomy" id="909626"/>
    <lineage>
        <taxon>Bacteria</taxon>
        <taxon>Bacillati</taxon>
        <taxon>Actinomycetota</taxon>
        <taxon>Actinomycetes</taxon>
        <taxon>Kitasatosporales</taxon>
        <taxon>Streptomycetaceae</taxon>
        <taxon>Streptomyces</taxon>
    </lineage>
</organism>
<keyword evidence="7 8" id="KW-0472">Membrane</keyword>
<keyword evidence="4 8" id="KW-0812">Transmembrane</keyword>
<name>A0A101V0P9_9ACTN</name>
<keyword evidence="12" id="KW-1185">Reference proteome</keyword>
<dbReference type="AlphaFoldDB" id="A0A101V0P9"/>
<dbReference type="Pfam" id="PF00528">
    <property type="entry name" value="BPD_transp_1"/>
    <property type="match status" value="1"/>
</dbReference>
<comment type="caution">
    <text evidence="11">The sequence shown here is derived from an EMBL/GenBank/DDBJ whole genome shotgun (WGS) entry which is preliminary data.</text>
</comment>
<comment type="similarity">
    <text evidence="8">Belongs to the binding-protein-dependent transport system permease family.</text>
</comment>
<keyword evidence="5" id="KW-0029">Amino-acid transport</keyword>
<dbReference type="InterPro" id="IPR014342">
    <property type="entry name" value="Ectoine_EhuC"/>
</dbReference>
<dbReference type="Proteomes" id="UP000053260">
    <property type="component" value="Unassembled WGS sequence"/>
</dbReference>
<dbReference type="GO" id="GO:0022857">
    <property type="term" value="F:transmembrane transporter activity"/>
    <property type="evidence" value="ECO:0007669"/>
    <property type="project" value="InterPro"/>
</dbReference>
<evidence type="ECO:0000259" key="10">
    <source>
        <dbReference type="PROSITE" id="PS50928"/>
    </source>
</evidence>
<evidence type="ECO:0000256" key="2">
    <source>
        <dbReference type="ARBA" id="ARBA00022448"/>
    </source>
</evidence>
<dbReference type="InterPro" id="IPR043429">
    <property type="entry name" value="ArtM/GltK/GlnP/TcyL/YhdX-like"/>
</dbReference>
<dbReference type="OrthoDB" id="9814902at2"/>
<dbReference type="STRING" id="909626.AQJ91_15145"/>
<protein>
    <submittedName>
        <fullName evidence="11">Ectoine/hydroxyectoine ABC transporter permease subunit EhuC</fullName>
    </submittedName>
</protein>
<dbReference type="GO" id="GO:0043190">
    <property type="term" value="C:ATP-binding cassette (ABC) transporter complex"/>
    <property type="evidence" value="ECO:0007669"/>
    <property type="project" value="InterPro"/>
</dbReference>
<evidence type="ECO:0000256" key="8">
    <source>
        <dbReference type="RuleBase" id="RU363032"/>
    </source>
</evidence>
<dbReference type="PROSITE" id="PS50928">
    <property type="entry name" value="ABC_TM1"/>
    <property type="match status" value="1"/>
</dbReference>
<evidence type="ECO:0000313" key="11">
    <source>
        <dbReference type="EMBL" id="KUO20318.1"/>
    </source>
</evidence>
<keyword evidence="6 8" id="KW-1133">Transmembrane helix</keyword>
<feature type="transmembrane region" description="Helical" evidence="8">
    <location>
        <begin position="20"/>
        <end position="45"/>
    </location>
</feature>
<evidence type="ECO:0000256" key="5">
    <source>
        <dbReference type="ARBA" id="ARBA00022970"/>
    </source>
</evidence>
<keyword evidence="3" id="KW-1003">Cell membrane</keyword>
<evidence type="ECO:0000256" key="6">
    <source>
        <dbReference type="ARBA" id="ARBA00022989"/>
    </source>
</evidence>
<feature type="region of interest" description="Disordered" evidence="9">
    <location>
        <begin position="226"/>
        <end position="250"/>
    </location>
</feature>
<keyword evidence="2 8" id="KW-0813">Transport</keyword>
<evidence type="ECO:0000256" key="9">
    <source>
        <dbReference type="SAM" id="MobiDB-lite"/>
    </source>
</evidence>
<feature type="compositionally biased region" description="Basic and acidic residues" evidence="9">
    <location>
        <begin position="232"/>
        <end position="241"/>
    </location>
</feature>
<dbReference type="Gene3D" id="1.10.3720.10">
    <property type="entry name" value="MetI-like"/>
    <property type="match status" value="1"/>
</dbReference>
<feature type="domain" description="ABC transmembrane type-1" evidence="10">
    <location>
        <begin position="19"/>
        <end position="208"/>
    </location>
</feature>
<dbReference type="InterPro" id="IPR000515">
    <property type="entry name" value="MetI-like"/>
</dbReference>
<sequence>MGDFYSYFFDHLPNVWSGLWVTIEATVLGAIVALALSFAFGFMANSRHVLVRGVSRVIVEFFRGTSLYVQLFWLYYAFPLLFSYELTPLFCGVVAFGMNYGAYGSEVVRGALNAVPKGQWEAAVALNMTPAQRMRRVILPQAWVQMIPPFTNLLIQLLKATPLLWLITAADLTTVIQQMRDRTGETTWAYLTLLVMYFILAYALTLLMNLLERHAKTRLGQHTSARSLLRSRSAESAEKAEVAQATGGGG</sequence>